<name>A0ABR6ZK35_9BURK</name>
<feature type="region of interest" description="Disordered" evidence="1">
    <location>
        <begin position="29"/>
        <end position="78"/>
    </location>
</feature>
<evidence type="ECO:0000313" key="3">
    <source>
        <dbReference type="EMBL" id="MBC3916237.1"/>
    </source>
</evidence>
<keyword evidence="2" id="KW-1133">Transmembrane helix</keyword>
<evidence type="ECO:0000313" key="4">
    <source>
        <dbReference type="Proteomes" id="UP000650424"/>
    </source>
</evidence>
<keyword evidence="2" id="KW-0812">Transmembrane</keyword>
<organism evidence="3 4">
    <name type="scientific">Undibacterium hunanense</name>
    <dbReference type="NCBI Taxonomy" id="2762292"/>
    <lineage>
        <taxon>Bacteria</taxon>
        <taxon>Pseudomonadati</taxon>
        <taxon>Pseudomonadota</taxon>
        <taxon>Betaproteobacteria</taxon>
        <taxon>Burkholderiales</taxon>
        <taxon>Oxalobacteraceae</taxon>
        <taxon>Undibacterium</taxon>
    </lineage>
</organism>
<evidence type="ECO:0008006" key="5">
    <source>
        <dbReference type="Google" id="ProtNLM"/>
    </source>
</evidence>
<gene>
    <name evidence="3" type="ORF">H8L32_01945</name>
</gene>
<reference evidence="3 4" key="1">
    <citation type="submission" date="2020-08" db="EMBL/GenBank/DDBJ databases">
        <title>Novel species isolated from subtropical streams in China.</title>
        <authorList>
            <person name="Lu H."/>
        </authorList>
    </citation>
    <scope>NUCLEOTIDE SEQUENCE [LARGE SCALE GENOMIC DNA]</scope>
    <source>
        <strain evidence="3 4">CY18W</strain>
    </source>
</reference>
<proteinExistence type="predicted"/>
<dbReference type="Proteomes" id="UP000650424">
    <property type="component" value="Unassembled WGS sequence"/>
</dbReference>
<feature type="transmembrane region" description="Helical" evidence="2">
    <location>
        <begin position="6"/>
        <end position="23"/>
    </location>
</feature>
<accession>A0ABR6ZK35</accession>
<dbReference type="EMBL" id="JACOGF010000001">
    <property type="protein sequence ID" value="MBC3916237.1"/>
    <property type="molecule type" value="Genomic_DNA"/>
</dbReference>
<keyword evidence="4" id="KW-1185">Reference proteome</keyword>
<dbReference type="RefSeq" id="WP_186945471.1">
    <property type="nucleotide sequence ID" value="NZ_JACOGF010000001.1"/>
</dbReference>
<keyword evidence="2" id="KW-0472">Membrane</keyword>
<evidence type="ECO:0000256" key="2">
    <source>
        <dbReference type="SAM" id="Phobius"/>
    </source>
</evidence>
<protein>
    <recommendedName>
        <fullName evidence="5">Preprotein translocase subunit SecG</fullName>
    </recommendedName>
</protein>
<comment type="caution">
    <text evidence="3">The sequence shown here is derived from an EMBL/GenBank/DDBJ whole genome shotgun (WGS) entry which is preliminary data.</text>
</comment>
<sequence>MWKILVGFIIFAVVALFIIFKAGDKVDMQGEAAGHNPTEVHSASASASEPTPPPAPVAASTASVPAPASDASASSASK</sequence>
<evidence type="ECO:0000256" key="1">
    <source>
        <dbReference type="SAM" id="MobiDB-lite"/>
    </source>
</evidence>
<feature type="compositionally biased region" description="Low complexity" evidence="1">
    <location>
        <begin position="57"/>
        <end position="78"/>
    </location>
</feature>